<geneLocation type="plasmid" evidence="1 2">
    <name>unnamed2</name>
</geneLocation>
<dbReference type="GeneID" id="86979023"/>
<evidence type="ECO:0000313" key="1">
    <source>
        <dbReference type="EMBL" id="QXA47354.1"/>
    </source>
</evidence>
<dbReference type="Proteomes" id="UP000683579">
    <property type="component" value="Plasmid unnamed2"/>
</dbReference>
<organism evidence="1 2">
    <name type="scientific">Citrobacter pasteurii</name>
    <dbReference type="NCBI Taxonomy" id="1563222"/>
    <lineage>
        <taxon>Bacteria</taxon>
        <taxon>Pseudomonadati</taxon>
        <taxon>Pseudomonadota</taxon>
        <taxon>Gammaproteobacteria</taxon>
        <taxon>Enterobacterales</taxon>
        <taxon>Enterobacteriaceae</taxon>
        <taxon>Citrobacter</taxon>
    </lineage>
</organism>
<accession>A0ABX8KE56</accession>
<protein>
    <submittedName>
        <fullName evidence="1">Uncharacterized protein</fullName>
    </submittedName>
</protein>
<reference evidence="1 2" key="1">
    <citation type="submission" date="2021-06" db="EMBL/GenBank/DDBJ databases">
        <title>FDA dAtabase for Regulatory Grade micrObial Sequences (FDA-ARGOS): Supporting development and validation of Infectious Disease Dx tests.</title>
        <authorList>
            <person name="Sproer C."/>
            <person name="Gronow S."/>
            <person name="Severitt S."/>
            <person name="Schroder I."/>
            <person name="Tallon L."/>
            <person name="Sadzewicz L."/>
            <person name="Zhao X."/>
            <person name="Boylan J."/>
            <person name="Ott S."/>
            <person name="Bowen H."/>
            <person name="Vavikolanu K."/>
            <person name="Mehta A."/>
            <person name="Aluvathingal J."/>
            <person name="Nadendla S."/>
            <person name="Lowell S."/>
            <person name="Myers T."/>
            <person name="Yan Y."/>
        </authorList>
    </citation>
    <scope>NUCLEOTIDE SEQUENCE [LARGE SCALE GENOMIC DNA]</scope>
    <source>
        <strain evidence="1 2">FDAARGOS 1424</strain>
        <plasmid evidence="1 2">unnamed2</plasmid>
    </source>
</reference>
<keyword evidence="1" id="KW-0614">Plasmid</keyword>
<sequence length="77" mass="8475">MLLLVHKRTSSLEVKFCQASLIAVKNGKEIVKMAVKQRPGVGDASNEKMLRLAAAVRQLRVPSAQGTIKPERKLHKA</sequence>
<keyword evidence="2" id="KW-1185">Reference proteome</keyword>
<evidence type="ECO:0000313" key="2">
    <source>
        <dbReference type="Proteomes" id="UP000683579"/>
    </source>
</evidence>
<dbReference type="EMBL" id="CP077263">
    <property type="protein sequence ID" value="QXA47354.1"/>
    <property type="molecule type" value="Genomic_DNA"/>
</dbReference>
<name>A0ABX8KE56_9ENTR</name>
<proteinExistence type="predicted"/>
<gene>
    <name evidence="1" type="ORF">I6L54_23850</name>
</gene>
<dbReference type="RefSeq" id="WP_040231217.1">
    <property type="nucleotide sequence ID" value="NZ_CDHL01000021.1"/>
</dbReference>